<dbReference type="RefSeq" id="WP_163302798.1">
    <property type="nucleotide sequence ID" value="NZ_JAAGRQ010000058.1"/>
</dbReference>
<protein>
    <submittedName>
        <fullName evidence="2">Uncharacterized protein</fullName>
    </submittedName>
</protein>
<dbReference type="Proteomes" id="UP000469724">
    <property type="component" value="Unassembled WGS sequence"/>
</dbReference>
<dbReference type="AlphaFoldDB" id="A0A7K3NNE3"/>
<gene>
    <name evidence="2" type="ORF">G3N56_13335</name>
</gene>
<dbReference type="EMBL" id="JAAGRQ010000058">
    <property type="protein sequence ID" value="NDY57714.1"/>
    <property type="molecule type" value="Genomic_DNA"/>
</dbReference>
<proteinExistence type="predicted"/>
<organism evidence="2 3">
    <name type="scientific">Desulfolutivibrio sulfodismutans</name>
    <dbReference type="NCBI Taxonomy" id="63561"/>
    <lineage>
        <taxon>Bacteria</taxon>
        <taxon>Pseudomonadati</taxon>
        <taxon>Thermodesulfobacteriota</taxon>
        <taxon>Desulfovibrionia</taxon>
        <taxon>Desulfovibrionales</taxon>
        <taxon>Desulfovibrionaceae</taxon>
        <taxon>Desulfolutivibrio</taxon>
    </lineage>
</organism>
<evidence type="ECO:0000313" key="3">
    <source>
        <dbReference type="Proteomes" id="UP000469724"/>
    </source>
</evidence>
<accession>A0A7K3NNE3</accession>
<evidence type="ECO:0000313" key="2">
    <source>
        <dbReference type="EMBL" id="NDY57714.1"/>
    </source>
</evidence>
<evidence type="ECO:0000256" key="1">
    <source>
        <dbReference type="SAM" id="MobiDB-lite"/>
    </source>
</evidence>
<feature type="region of interest" description="Disordered" evidence="1">
    <location>
        <begin position="137"/>
        <end position="162"/>
    </location>
</feature>
<sequence>MKTTAAAVARTLRDKSDQARELALRELKMVQKDLATLEKILTGSRKAGDFALFDVVHGAFEIFRNASVALEHETLLADIEKETAVSQAREFLEKHGATLLTKPAGWHWISPKGEMCLLAKATETEKAADALRAFLPGGRRGKAKPARADATLPETAEASGND</sequence>
<keyword evidence="3" id="KW-1185">Reference proteome</keyword>
<reference evidence="2 3" key="1">
    <citation type="submission" date="2020-02" db="EMBL/GenBank/DDBJ databases">
        <title>Comparative genomics of sulfur disproportionating microorganisms.</title>
        <authorList>
            <person name="Ward L.M."/>
            <person name="Bertran E."/>
            <person name="Johnston D.T."/>
        </authorList>
    </citation>
    <scope>NUCLEOTIDE SEQUENCE [LARGE SCALE GENOMIC DNA]</scope>
    <source>
        <strain evidence="2 3">DSM 3696</strain>
    </source>
</reference>
<comment type="caution">
    <text evidence="2">The sequence shown here is derived from an EMBL/GenBank/DDBJ whole genome shotgun (WGS) entry which is preliminary data.</text>
</comment>
<name>A0A7K3NNE3_9BACT</name>